<dbReference type="Gramene" id="RZC62899">
    <property type="protein sequence ID" value="RZC62899"/>
    <property type="gene ID" value="C5167_024656"/>
</dbReference>
<name>A0A4Y7JT30_PAPSO</name>
<feature type="transmembrane region" description="Helical" evidence="1">
    <location>
        <begin position="44"/>
        <end position="64"/>
    </location>
</feature>
<keyword evidence="1" id="KW-0472">Membrane</keyword>
<keyword evidence="1" id="KW-1133">Transmembrane helix</keyword>
<sequence length="267" mass="30206">MDMGHAYQGKKQNRFRFLHFGPDHNKLVIKVPHCRMLRVVSRSLLLSLVIFTFPWIFFIFLRSFSSYNVVASDPINGAVLPILFKDLVNEGILESKDNKGLLFCTGSPAEDSLINLDIFNKNNEMSMISELDIERQNSIPDSTFDFVMVSGFETVAIIDRMLKTGGVAVVQLSSNNSGSFRKPSHYRIEYLRRFTPTIVAMRKTGLGDLSLNTPTTRRLFGMDSEAERAALNDAEDVLYEPPRKALFSSKEFLKSTKFLPHLTGDLP</sequence>
<keyword evidence="3" id="KW-1185">Reference proteome</keyword>
<dbReference type="PANTHER" id="PTHR33597:SF11">
    <property type="entry name" value="OS07G0620600 PROTEIN"/>
    <property type="match status" value="1"/>
</dbReference>
<dbReference type="OrthoDB" id="1919622at2759"/>
<gene>
    <name evidence="2" type="ORF">C5167_024656</name>
</gene>
<evidence type="ECO:0000313" key="2">
    <source>
        <dbReference type="EMBL" id="RZC62899.1"/>
    </source>
</evidence>
<dbReference type="AlphaFoldDB" id="A0A4Y7JT30"/>
<dbReference type="PANTHER" id="PTHR33597">
    <property type="entry name" value="OS02G0760400 PROTEIN"/>
    <property type="match status" value="1"/>
</dbReference>
<evidence type="ECO:0000313" key="3">
    <source>
        <dbReference type="Proteomes" id="UP000316621"/>
    </source>
</evidence>
<accession>A0A4Y7JT30</accession>
<dbReference type="EMBL" id="CM010719">
    <property type="protein sequence ID" value="RZC62899.1"/>
    <property type="molecule type" value="Genomic_DNA"/>
</dbReference>
<keyword evidence="1" id="KW-0812">Transmembrane</keyword>
<dbReference type="OMA" id="DGDCHHH"/>
<organism evidence="2 3">
    <name type="scientific">Papaver somniferum</name>
    <name type="common">Opium poppy</name>
    <dbReference type="NCBI Taxonomy" id="3469"/>
    <lineage>
        <taxon>Eukaryota</taxon>
        <taxon>Viridiplantae</taxon>
        <taxon>Streptophyta</taxon>
        <taxon>Embryophyta</taxon>
        <taxon>Tracheophyta</taxon>
        <taxon>Spermatophyta</taxon>
        <taxon>Magnoliopsida</taxon>
        <taxon>Ranunculales</taxon>
        <taxon>Papaveraceae</taxon>
        <taxon>Papaveroideae</taxon>
        <taxon>Papaver</taxon>
    </lineage>
</organism>
<proteinExistence type="predicted"/>
<evidence type="ECO:0000256" key="1">
    <source>
        <dbReference type="SAM" id="Phobius"/>
    </source>
</evidence>
<dbReference type="Proteomes" id="UP000316621">
    <property type="component" value="Chromosome 5"/>
</dbReference>
<protein>
    <submittedName>
        <fullName evidence="2">Uncharacterized protein</fullName>
    </submittedName>
</protein>
<reference evidence="2 3" key="1">
    <citation type="journal article" date="2018" name="Science">
        <title>The opium poppy genome and morphinan production.</title>
        <authorList>
            <person name="Guo L."/>
            <person name="Winzer T."/>
            <person name="Yang X."/>
            <person name="Li Y."/>
            <person name="Ning Z."/>
            <person name="He Z."/>
            <person name="Teodor R."/>
            <person name="Lu Y."/>
            <person name="Bowser T.A."/>
            <person name="Graham I.A."/>
            <person name="Ye K."/>
        </authorList>
    </citation>
    <scope>NUCLEOTIDE SEQUENCE [LARGE SCALE GENOMIC DNA]</scope>
    <source>
        <strain evidence="3">cv. HN1</strain>
        <tissue evidence="2">Leaves</tissue>
    </source>
</reference>